<proteinExistence type="predicted"/>
<comment type="caution">
    <text evidence="1">The sequence shown here is derived from an EMBL/GenBank/DDBJ whole genome shotgun (WGS) entry which is preliminary data.</text>
</comment>
<evidence type="ECO:0000313" key="2">
    <source>
        <dbReference type="Proteomes" id="UP000636755"/>
    </source>
</evidence>
<name>A0ABR7HMT9_9FIRM</name>
<gene>
    <name evidence="1" type="ORF">H8R91_09835</name>
</gene>
<protein>
    <recommendedName>
        <fullName evidence="3">Lipocalin-like domain-containing protein</fullName>
    </recommendedName>
</protein>
<dbReference type="EMBL" id="JACOPS010000004">
    <property type="protein sequence ID" value="MBC5728810.1"/>
    <property type="molecule type" value="Genomic_DNA"/>
</dbReference>
<dbReference type="PROSITE" id="PS51257">
    <property type="entry name" value="PROKAR_LIPOPROTEIN"/>
    <property type="match status" value="1"/>
</dbReference>
<reference evidence="1 2" key="1">
    <citation type="submission" date="2020-08" db="EMBL/GenBank/DDBJ databases">
        <title>Genome public.</title>
        <authorList>
            <person name="Liu C."/>
            <person name="Sun Q."/>
        </authorList>
    </citation>
    <scope>NUCLEOTIDE SEQUENCE [LARGE SCALE GENOMIC DNA]</scope>
    <source>
        <strain evidence="1 2">NSJ-71</strain>
    </source>
</reference>
<evidence type="ECO:0008006" key="3">
    <source>
        <dbReference type="Google" id="ProtNLM"/>
    </source>
</evidence>
<organism evidence="1 2">
    <name type="scientific">Ruminococcus intestinalis</name>
    <dbReference type="NCBI Taxonomy" id="2763066"/>
    <lineage>
        <taxon>Bacteria</taxon>
        <taxon>Bacillati</taxon>
        <taxon>Bacillota</taxon>
        <taxon>Clostridia</taxon>
        <taxon>Eubacteriales</taxon>
        <taxon>Oscillospiraceae</taxon>
        <taxon>Ruminococcus</taxon>
    </lineage>
</organism>
<sequence>MKFIIKRTLPVFLSLFAVIFLFSGCGDKSENEVLKGKWVPVSAVIDGETVQYSELELKDGYFEFNFKGNGSCTATLAGIEYKGSYVFSGTSVDATLNGNSEKLSYEATRQTLTYSYDNTTSFTFIKDQN</sequence>
<accession>A0ABR7HMT9</accession>
<keyword evidence="2" id="KW-1185">Reference proteome</keyword>
<evidence type="ECO:0000313" key="1">
    <source>
        <dbReference type="EMBL" id="MBC5728810.1"/>
    </source>
</evidence>
<dbReference type="Proteomes" id="UP000636755">
    <property type="component" value="Unassembled WGS sequence"/>
</dbReference>
<dbReference type="RefSeq" id="WP_186935889.1">
    <property type="nucleotide sequence ID" value="NZ_JACOPS010000004.1"/>
</dbReference>